<evidence type="ECO:0000256" key="7">
    <source>
        <dbReference type="SAM" id="MobiDB-lite"/>
    </source>
</evidence>
<dbReference type="Gene3D" id="1.10.10.10">
    <property type="entry name" value="Winged helix-like DNA-binding domain superfamily/Winged helix DNA-binding domain"/>
    <property type="match status" value="1"/>
</dbReference>
<dbReference type="InterPro" id="IPR005818">
    <property type="entry name" value="Histone_H1/H5_H15"/>
</dbReference>
<keyword evidence="3 6" id="KW-0158">Chromosome</keyword>
<dbReference type="GO" id="GO:0031492">
    <property type="term" value="F:nucleosomal DNA binding"/>
    <property type="evidence" value="ECO:0007669"/>
    <property type="project" value="TreeGrafter"/>
</dbReference>
<dbReference type="InterPro" id="IPR036388">
    <property type="entry name" value="WH-like_DNA-bd_sf"/>
</dbReference>
<evidence type="ECO:0000256" key="1">
    <source>
        <dbReference type="ARBA" id="ARBA00004123"/>
    </source>
</evidence>
<evidence type="ECO:0000259" key="8">
    <source>
        <dbReference type="PROSITE" id="PS51504"/>
    </source>
</evidence>
<dbReference type="GO" id="GO:0030527">
    <property type="term" value="F:structural constituent of chromatin"/>
    <property type="evidence" value="ECO:0007669"/>
    <property type="project" value="InterPro"/>
</dbReference>
<name>A0AA38ZYI1_VITRO</name>
<evidence type="ECO:0000256" key="3">
    <source>
        <dbReference type="ARBA" id="ARBA00022454"/>
    </source>
</evidence>
<dbReference type="GO" id="GO:0045910">
    <property type="term" value="P:negative regulation of DNA recombination"/>
    <property type="evidence" value="ECO:0007669"/>
    <property type="project" value="TreeGrafter"/>
</dbReference>
<comment type="caution">
    <text evidence="9">The sequence shown here is derived from an EMBL/GenBank/DDBJ whole genome shotgun (WGS) entry which is preliminary data.</text>
</comment>
<reference evidence="9 10" key="1">
    <citation type="journal article" date="2023" name="BMC Biotechnol.">
        <title>Vitis rotundifolia cv Carlos genome sequencing.</title>
        <authorList>
            <person name="Huff M."/>
            <person name="Hulse-Kemp A."/>
            <person name="Scheffler B."/>
            <person name="Youngblood R."/>
            <person name="Simpson S."/>
            <person name="Babiker E."/>
            <person name="Staton M."/>
        </authorList>
    </citation>
    <scope>NUCLEOTIDE SEQUENCE [LARGE SCALE GENOMIC DNA]</scope>
    <source>
        <tissue evidence="9">Leaf</tissue>
    </source>
</reference>
<evidence type="ECO:0000256" key="2">
    <source>
        <dbReference type="ARBA" id="ARBA00004286"/>
    </source>
</evidence>
<dbReference type="GO" id="GO:0030261">
    <property type="term" value="P:chromosome condensation"/>
    <property type="evidence" value="ECO:0007669"/>
    <property type="project" value="TreeGrafter"/>
</dbReference>
<evidence type="ECO:0000256" key="6">
    <source>
        <dbReference type="RuleBase" id="RU003894"/>
    </source>
</evidence>
<dbReference type="SUPFAM" id="SSF46785">
    <property type="entry name" value="Winged helix' DNA-binding domain"/>
    <property type="match status" value="1"/>
</dbReference>
<keyword evidence="4 6" id="KW-0238">DNA-binding</keyword>
<dbReference type="PANTHER" id="PTHR11467">
    <property type="entry name" value="HISTONE H1"/>
    <property type="match status" value="1"/>
</dbReference>
<evidence type="ECO:0000313" key="10">
    <source>
        <dbReference type="Proteomes" id="UP001168098"/>
    </source>
</evidence>
<dbReference type="PANTHER" id="PTHR11467:SF130">
    <property type="entry name" value="HISTONE H1-LIKE ISOFORM X1"/>
    <property type="match status" value="1"/>
</dbReference>
<comment type="subcellular location">
    <subcellularLocation>
        <location evidence="2">Chromosome</location>
    </subcellularLocation>
    <subcellularLocation>
        <location evidence="1 6">Nucleus</location>
    </subcellularLocation>
</comment>
<protein>
    <recommendedName>
        <fullName evidence="8">H15 domain-containing protein</fullName>
    </recommendedName>
</protein>
<dbReference type="AlphaFoldDB" id="A0AA38ZYI1"/>
<evidence type="ECO:0000313" key="9">
    <source>
        <dbReference type="EMBL" id="KAJ9696599.1"/>
    </source>
</evidence>
<dbReference type="CDD" id="cd00073">
    <property type="entry name" value="H15"/>
    <property type="match status" value="1"/>
</dbReference>
<gene>
    <name evidence="9" type="ORF">PVL29_008692</name>
</gene>
<dbReference type="GO" id="GO:0006334">
    <property type="term" value="P:nucleosome assembly"/>
    <property type="evidence" value="ECO:0007669"/>
    <property type="project" value="InterPro"/>
</dbReference>
<dbReference type="PROSITE" id="PS51504">
    <property type="entry name" value="H15"/>
    <property type="match status" value="1"/>
</dbReference>
<feature type="domain" description="H15" evidence="8">
    <location>
        <begin position="15"/>
        <end position="85"/>
    </location>
</feature>
<feature type="region of interest" description="Disordered" evidence="7">
    <location>
        <begin position="139"/>
        <end position="192"/>
    </location>
</feature>
<dbReference type="EMBL" id="JARBHA010000007">
    <property type="protein sequence ID" value="KAJ9696599.1"/>
    <property type="molecule type" value="Genomic_DNA"/>
</dbReference>
<dbReference type="GO" id="GO:0003690">
    <property type="term" value="F:double-stranded DNA binding"/>
    <property type="evidence" value="ECO:0007669"/>
    <property type="project" value="TreeGrafter"/>
</dbReference>
<organism evidence="9 10">
    <name type="scientific">Vitis rotundifolia</name>
    <name type="common">Muscadine grape</name>
    <dbReference type="NCBI Taxonomy" id="103349"/>
    <lineage>
        <taxon>Eukaryota</taxon>
        <taxon>Viridiplantae</taxon>
        <taxon>Streptophyta</taxon>
        <taxon>Embryophyta</taxon>
        <taxon>Tracheophyta</taxon>
        <taxon>Spermatophyta</taxon>
        <taxon>Magnoliopsida</taxon>
        <taxon>eudicotyledons</taxon>
        <taxon>Gunneridae</taxon>
        <taxon>Pentapetalae</taxon>
        <taxon>rosids</taxon>
        <taxon>Vitales</taxon>
        <taxon>Vitaceae</taxon>
        <taxon>Viteae</taxon>
        <taxon>Vitis</taxon>
    </lineage>
</organism>
<dbReference type="Proteomes" id="UP001168098">
    <property type="component" value="Unassembled WGS sequence"/>
</dbReference>
<keyword evidence="5 6" id="KW-0539">Nucleus</keyword>
<evidence type="ECO:0000256" key="5">
    <source>
        <dbReference type="ARBA" id="ARBA00023242"/>
    </source>
</evidence>
<dbReference type="GO" id="GO:0000786">
    <property type="term" value="C:nucleosome"/>
    <property type="evidence" value="ECO:0007669"/>
    <property type="project" value="InterPro"/>
</dbReference>
<dbReference type="SMART" id="SM00526">
    <property type="entry name" value="H15"/>
    <property type="match status" value="1"/>
</dbReference>
<dbReference type="InterPro" id="IPR036390">
    <property type="entry name" value="WH_DNA-bd_sf"/>
</dbReference>
<dbReference type="FunFam" id="1.10.10.10:FF:000706">
    <property type="entry name" value="Histone H1 linker"/>
    <property type="match status" value="1"/>
</dbReference>
<dbReference type="PRINTS" id="PR00624">
    <property type="entry name" value="HISTONEH5"/>
</dbReference>
<comment type="similarity">
    <text evidence="6">Belongs to the histone H1/H5 family.</text>
</comment>
<accession>A0AA38ZYI1</accession>
<keyword evidence="10" id="KW-1185">Reference proteome</keyword>
<dbReference type="Pfam" id="PF00538">
    <property type="entry name" value="Linker_histone"/>
    <property type="match status" value="1"/>
</dbReference>
<proteinExistence type="inferred from homology"/>
<sequence length="192" mass="21086">MAPAKSKASDLSSTPHPPYFQMICEAISSLKERTGSSQQAISKFIEEKYSGTLPPNFNKLLSVQLKRFVKSEKLVKVKNSFKTTATEKAKSLKKKTDAVGNTEKNAAKKITSNAVKTKPLDGVKTPDILKKKKVVLTKKKAEKGAEGSATVTKKMKRLSQVKTPEAMKKAPTPVKRKTSKSTISSRPPLKKR</sequence>
<evidence type="ECO:0000256" key="4">
    <source>
        <dbReference type="ARBA" id="ARBA00023125"/>
    </source>
</evidence>
<dbReference type="InterPro" id="IPR005819">
    <property type="entry name" value="H1/H5"/>
</dbReference>
<dbReference type="GO" id="GO:0005634">
    <property type="term" value="C:nucleus"/>
    <property type="evidence" value="ECO:0007669"/>
    <property type="project" value="UniProtKB-SubCell"/>
</dbReference>